<dbReference type="GO" id="GO:0016491">
    <property type="term" value="F:oxidoreductase activity"/>
    <property type="evidence" value="ECO:0007669"/>
    <property type="project" value="UniProtKB-KW"/>
</dbReference>
<evidence type="ECO:0000256" key="3">
    <source>
        <dbReference type="RuleBase" id="RU000363"/>
    </source>
</evidence>
<dbReference type="SMART" id="SM00822">
    <property type="entry name" value="PKS_KR"/>
    <property type="match status" value="1"/>
</dbReference>
<sequence>MAEIAGKRVVIVGGGTGMGQAVARQLDAAGAKVVVGGRRIAALQETASGTSILTRTIDVASREDTHEFFAWATEQLGQIDVMINAAGINIKNRSMADMLPEQWDQIFAINATGAYNCLHAVLPAMRARKDGFIINISSIAGKRAIALGGIAYSASKFAMTALGTCVANEVAEDGVRVTNIYPGEVNTPLLEQRPAPVSEEHKARILQPEHVAELVVGLIALPDSVHVPELVVKPLTQGWY</sequence>
<dbReference type="EMBL" id="CP036298">
    <property type="protein sequence ID" value="QDV21822.1"/>
    <property type="molecule type" value="Genomic_DNA"/>
</dbReference>
<gene>
    <name evidence="5" type="ORF">Q31a_01010</name>
</gene>
<accession>A0A518FZP1</accession>
<dbReference type="PRINTS" id="PR00081">
    <property type="entry name" value="GDHRDH"/>
</dbReference>
<evidence type="ECO:0000313" key="5">
    <source>
        <dbReference type="EMBL" id="QDV21822.1"/>
    </source>
</evidence>
<dbReference type="Pfam" id="PF00106">
    <property type="entry name" value="adh_short"/>
    <property type="match status" value="1"/>
</dbReference>
<organism evidence="5 6">
    <name type="scientific">Aureliella helgolandensis</name>
    <dbReference type="NCBI Taxonomy" id="2527968"/>
    <lineage>
        <taxon>Bacteria</taxon>
        <taxon>Pseudomonadati</taxon>
        <taxon>Planctomycetota</taxon>
        <taxon>Planctomycetia</taxon>
        <taxon>Pirellulales</taxon>
        <taxon>Pirellulaceae</taxon>
        <taxon>Aureliella</taxon>
    </lineage>
</organism>
<evidence type="ECO:0000256" key="2">
    <source>
        <dbReference type="ARBA" id="ARBA00023002"/>
    </source>
</evidence>
<dbReference type="PANTHER" id="PTHR43115:SF4">
    <property type="entry name" value="DEHYDROGENASE_REDUCTASE SDR FAMILY MEMBER 11"/>
    <property type="match status" value="1"/>
</dbReference>
<dbReference type="Gene3D" id="3.40.50.720">
    <property type="entry name" value="NAD(P)-binding Rossmann-like Domain"/>
    <property type="match status" value="1"/>
</dbReference>
<name>A0A518FZP1_9BACT</name>
<dbReference type="RefSeq" id="WP_145072524.1">
    <property type="nucleotide sequence ID" value="NZ_CP036298.1"/>
</dbReference>
<dbReference type="InterPro" id="IPR036291">
    <property type="entry name" value="NAD(P)-bd_dom_sf"/>
</dbReference>
<dbReference type="InterPro" id="IPR020904">
    <property type="entry name" value="Sc_DH/Rdtase_CS"/>
</dbReference>
<dbReference type="SUPFAM" id="SSF51735">
    <property type="entry name" value="NAD(P)-binding Rossmann-fold domains"/>
    <property type="match status" value="1"/>
</dbReference>
<dbReference type="FunFam" id="3.40.50.720:FF:000084">
    <property type="entry name" value="Short-chain dehydrogenase reductase"/>
    <property type="match status" value="1"/>
</dbReference>
<feature type="domain" description="Ketoreductase" evidence="4">
    <location>
        <begin position="7"/>
        <end position="180"/>
    </location>
</feature>
<dbReference type="EC" id="1.-.-.-" evidence="5"/>
<keyword evidence="2 5" id="KW-0560">Oxidoreductase</keyword>
<keyword evidence="6" id="KW-1185">Reference proteome</keyword>
<evidence type="ECO:0000313" key="6">
    <source>
        <dbReference type="Proteomes" id="UP000318017"/>
    </source>
</evidence>
<evidence type="ECO:0000259" key="4">
    <source>
        <dbReference type="SMART" id="SM00822"/>
    </source>
</evidence>
<dbReference type="PRINTS" id="PR00080">
    <property type="entry name" value="SDRFAMILY"/>
</dbReference>
<evidence type="ECO:0000256" key="1">
    <source>
        <dbReference type="ARBA" id="ARBA00006484"/>
    </source>
</evidence>
<protein>
    <submittedName>
        <fullName evidence="5">Putative oxidoreductase</fullName>
        <ecNumber evidence="5">1.-.-.-</ecNumber>
    </submittedName>
</protein>
<reference evidence="5 6" key="1">
    <citation type="submission" date="2019-02" db="EMBL/GenBank/DDBJ databases">
        <title>Deep-cultivation of Planctomycetes and their phenomic and genomic characterization uncovers novel biology.</title>
        <authorList>
            <person name="Wiegand S."/>
            <person name="Jogler M."/>
            <person name="Boedeker C."/>
            <person name="Pinto D."/>
            <person name="Vollmers J."/>
            <person name="Rivas-Marin E."/>
            <person name="Kohn T."/>
            <person name="Peeters S.H."/>
            <person name="Heuer A."/>
            <person name="Rast P."/>
            <person name="Oberbeckmann S."/>
            <person name="Bunk B."/>
            <person name="Jeske O."/>
            <person name="Meyerdierks A."/>
            <person name="Storesund J.E."/>
            <person name="Kallscheuer N."/>
            <person name="Luecker S."/>
            <person name="Lage O.M."/>
            <person name="Pohl T."/>
            <person name="Merkel B.J."/>
            <person name="Hornburger P."/>
            <person name="Mueller R.-W."/>
            <person name="Bruemmer F."/>
            <person name="Labrenz M."/>
            <person name="Spormann A.M."/>
            <person name="Op den Camp H."/>
            <person name="Overmann J."/>
            <person name="Amann R."/>
            <person name="Jetten M.S.M."/>
            <person name="Mascher T."/>
            <person name="Medema M.H."/>
            <person name="Devos D.P."/>
            <person name="Kaster A.-K."/>
            <person name="Ovreas L."/>
            <person name="Rohde M."/>
            <person name="Galperin M.Y."/>
            <person name="Jogler C."/>
        </authorList>
    </citation>
    <scope>NUCLEOTIDE SEQUENCE [LARGE SCALE GENOMIC DNA]</scope>
    <source>
        <strain evidence="5 6">Q31a</strain>
    </source>
</reference>
<dbReference type="KEGG" id="ahel:Q31a_01010"/>
<comment type="similarity">
    <text evidence="1 3">Belongs to the short-chain dehydrogenases/reductases (SDR) family.</text>
</comment>
<dbReference type="PROSITE" id="PS00061">
    <property type="entry name" value="ADH_SHORT"/>
    <property type="match status" value="1"/>
</dbReference>
<dbReference type="PANTHER" id="PTHR43115">
    <property type="entry name" value="DEHYDROGENASE/REDUCTASE SDR FAMILY MEMBER 11"/>
    <property type="match status" value="1"/>
</dbReference>
<dbReference type="InterPro" id="IPR002347">
    <property type="entry name" value="SDR_fam"/>
</dbReference>
<dbReference type="InterPro" id="IPR057326">
    <property type="entry name" value="KR_dom"/>
</dbReference>
<dbReference type="OrthoDB" id="9775296at2"/>
<dbReference type="AlphaFoldDB" id="A0A518FZP1"/>
<proteinExistence type="inferred from homology"/>
<dbReference type="CDD" id="cd05233">
    <property type="entry name" value="SDR_c"/>
    <property type="match status" value="1"/>
</dbReference>
<dbReference type="Proteomes" id="UP000318017">
    <property type="component" value="Chromosome"/>
</dbReference>